<dbReference type="Pfam" id="PF03659">
    <property type="entry name" value="Glyco_hydro_71"/>
    <property type="match status" value="1"/>
</dbReference>
<dbReference type="GeneID" id="18922422"/>
<gene>
    <name evidence="2" type="ORF">MELLADRAFT_104873</name>
</gene>
<dbReference type="VEuPathDB" id="FungiDB:MELLADRAFT_104873"/>
<dbReference type="CDD" id="cd11577">
    <property type="entry name" value="GH71"/>
    <property type="match status" value="1"/>
</dbReference>
<dbReference type="AlphaFoldDB" id="F4RG18"/>
<proteinExistence type="predicted"/>
<dbReference type="HOGENOM" id="CLU_019141_0_0_1"/>
<keyword evidence="2" id="KW-0378">Hydrolase</keyword>
<evidence type="ECO:0000313" key="3">
    <source>
        <dbReference type="Proteomes" id="UP000001072"/>
    </source>
</evidence>
<dbReference type="InterPro" id="IPR005197">
    <property type="entry name" value="Glyco_hydro_71"/>
</dbReference>
<dbReference type="eggNOG" id="ENOG502RTMK">
    <property type="taxonomic scope" value="Eukaryota"/>
</dbReference>
<evidence type="ECO:0000313" key="2">
    <source>
        <dbReference type="EMBL" id="EGG08669.1"/>
    </source>
</evidence>
<dbReference type="EMBL" id="GL883100">
    <property type="protein sequence ID" value="EGG08669.1"/>
    <property type="molecule type" value="Genomic_DNA"/>
</dbReference>
<keyword evidence="3" id="KW-1185">Reference proteome</keyword>
<dbReference type="GO" id="GO:0051118">
    <property type="term" value="F:glucan endo-1,3-alpha-glucosidase activity"/>
    <property type="evidence" value="ECO:0007669"/>
    <property type="project" value="InterPro"/>
</dbReference>
<dbReference type="RefSeq" id="XP_007408255.1">
    <property type="nucleotide sequence ID" value="XM_007408193.1"/>
</dbReference>
<evidence type="ECO:0000256" key="1">
    <source>
        <dbReference type="SAM" id="SignalP"/>
    </source>
</evidence>
<dbReference type="KEGG" id="mlr:MELLADRAFT_104873"/>
<accession>F4RG18</accession>
<reference evidence="3" key="1">
    <citation type="journal article" date="2011" name="Proc. Natl. Acad. Sci. U.S.A.">
        <title>Obligate biotrophy features unraveled by the genomic analysis of rust fungi.</title>
        <authorList>
            <person name="Duplessis S."/>
            <person name="Cuomo C.A."/>
            <person name="Lin Y.-C."/>
            <person name="Aerts A."/>
            <person name="Tisserant E."/>
            <person name="Veneault-Fourrey C."/>
            <person name="Joly D.L."/>
            <person name="Hacquard S."/>
            <person name="Amselem J."/>
            <person name="Cantarel B.L."/>
            <person name="Chiu R."/>
            <person name="Coutinho P.M."/>
            <person name="Feau N."/>
            <person name="Field M."/>
            <person name="Frey P."/>
            <person name="Gelhaye E."/>
            <person name="Goldberg J."/>
            <person name="Grabherr M.G."/>
            <person name="Kodira C.D."/>
            <person name="Kohler A."/>
            <person name="Kuees U."/>
            <person name="Lindquist E.A."/>
            <person name="Lucas S.M."/>
            <person name="Mago R."/>
            <person name="Mauceli E."/>
            <person name="Morin E."/>
            <person name="Murat C."/>
            <person name="Pangilinan J.L."/>
            <person name="Park R."/>
            <person name="Pearson M."/>
            <person name="Quesneville H."/>
            <person name="Rouhier N."/>
            <person name="Sakthikumar S."/>
            <person name="Salamov A.A."/>
            <person name="Schmutz J."/>
            <person name="Selles B."/>
            <person name="Shapiro H."/>
            <person name="Tanguay P."/>
            <person name="Tuskan G.A."/>
            <person name="Henrissat B."/>
            <person name="Van de Peer Y."/>
            <person name="Rouze P."/>
            <person name="Ellis J.G."/>
            <person name="Dodds P.N."/>
            <person name="Schein J.E."/>
            <person name="Zhong S."/>
            <person name="Hamelin R.C."/>
            <person name="Grigoriev I.V."/>
            <person name="Szabo L.J."/>
            <person name="Martin F."/>
        </authorList>
    </citation>
    <scope>NUCLEOTIDE SEQUENCE [LARGE SCALE GENOMIC DNA]</scope>
    <source>
        <strain evidence="3">98AG31 / pathotype 3-4-7</strain>
    </source>
</reference>
<sequence>MSRHTFASWAVLLLQLFASSLFQTSTCTHFPPNVASLQSRSANESSTTPKLVFAHFIVGLTINYTQDTWNKDIQLAASHNIDAFALNVGLPSDWQLNQVKSAFEAAKKVNTASGSPFKMFLSLDMSVIQSAKDVTSWVTAICPLPAQLLINSRPFVSTFSGEANFLGGKNLSDGWNQALKAPLAALNPPLNALFIPAWSSLDPTTAVSNNPVVDGIMTWLSWPSGTEQMANTVDVAFQKDAKASQKLYMAGVSPCFFTHYSDKNYLFKSDDNLYITRWKELIDMQPQPDFIEIISWNDVGESHNIAPMLGTRPVNTTWIDGIDHSGWLKMSDYFIQWYKSGSPPQIKEDVLYFNYRPHSVTAVASSDSLPSPTNASASVDAVYAAAFLTPNSNAREIQITVGGTQHMFSNLSMSTFSTFTAPWSGDGGNVQVSILDGNGKQLLKKTGTVPISNKIKTYNFSSF</sequence>
<feature type="chain" id="PRO_5003320767" evidence="1">
    <location>
        <begin position="28"/>
        <end position="463"/>
    </location>
</feature>
<dbReference type="STRING" id="747676.F4RG18"/>
<keyword evidence="1" id="KW-0732">Signal</keyword>
<dbReference type="InParanoid" id="F4RG18"/>
<dbReference type="OrthoDB" id="3257981at2759"/>
<name>F4RG18_MELLP</name>
<organism evidence="3">
    <name type="scientific">Melampsora larici-populina (strain 98AG31 / pathotype 3-4-7)</name>
    <name type="common">Poplar leaf rust fungus</name>
    <dbReference type="NCBI Taxonomy" id="747676"/>
    <lineage>
        <taxon>Eukaryota</taxon>
        <taxon>Fungi</taxon>
        <taxon>Dikarya</taxon>
        <taxon>Basidiomycota</taxon>
        <taxon>Pucciniomycotina</taxon>
        <taxon>Pucciniomycetes</taxon>
        <taxon>Pucciniales</taxon>
        <taxon>Melampsoraceae</taxon>
        <taxon>Melampsora</taxon>
    </lineage>
</organism>
<protein>
    <submittedName>
        <fullName evidence="2">Family 71 glycoside hydrolase</fullName>
    </submittedName>
</protein>
<feature type="signal peptide" evidence="1">
    <location>
        <begin position="1"/>
        <end position="27"/>
    </location>
</feature>
<dbReference type="Proteomes" id="UP000001072">
    <property type="component" value="Unassembled WGS sequence"/>
</dbReference>
<dbReference type="Gene3D" id="3.20.20.80">
    <property type="entry name" value="Glycosidases"/>
    <property type="match status" value="1"/>
</dbReference>